<protein>
    <recommendedName>
        <fullName evidence="4">PAAR domain-containing protein</fullName>
    </recommendedName>
</protein>
<evidence type="ECO:0000313" key="3">
    <source>
        <dbReference type="Proteomes" id="UP000186736"/>
    </source>
</evidence>
<evidence type="ECO:0000313" key="2">
    <source>
        <dbReference type="EMBL" id="OLS62227.1"/>
    </source>
</evidence>
<feature type="region of interest" description="Disordered" evidence="1">
    <location>
        <begin position="127"/>
        <end position="161"/>
    </location>
</feature>
<evidence type="ECO:0008006" key="4">
    <source>
        <dbReference type="Google" id="ProtNLM"/>
    </source>
</evidence>
<dbReference type="Pfam" id="PF05488">
    <property type="entry name" value="PAAR_motif"/>
    <property type="match status" value="1"/>
</dbReference>
<proteinExistence type="predicted"/>
<organism evidence="2 3">
    <name type="scientific">Pseudomonas putida</name>
    <name type="common">Arthrobacter siderocapsulatus</name>
    <dbReference type="NCBI Taxonomy" id="303"/>
    <lineage>
        <taxon>Bacteria</taxon>
        <taxon>Pseudomonadati</taxon>
        <taxon>Pseudomonadota</taxon>
        <taxon>Gammaproteobacteria</taxon>
        <taxon>Pseudomonadales</taxon>
        <taxon>Pseudomonadaceae</taxon>
        <taxon>Pseudomonas</taxon>
    </lineage>
</organism>
<evidence type="ECO:0000256" key="1">
    <source>
        <dbReference type="SAM" id="MobiDB-lite"/>
    </source>
</evidence>
<comment type="caution">
    <text evidence="2">The sequence shown here is derived from an EMBL/GenBank/DDBJ whole genome shotgun (WGS) entry which is preliminary data.</text>
</comment>
<name>A0A1Q9R4A0_PSEPU</name>
<feature type="compositionally biased region" description="Low complexity" evidence="1">
    <location>
        <begin position="141"/>
        <end position="154"/>
    </location>
</feature>
<reference evidence="2 3" key="1">
    <citation type="submission" date="2016-10" db="EMBL/GenBank/DDBJ databases">
        <title>Genome Sequence of Pseudomonas putida GM4FR.</title>
        <authorList>
            <person name="Poehlein A."/>
            <person name="Wemheuer F."/>
            <person name="Hollensteiner J."/>
            <person name="Wemheuer B."/>
        </authorList>
    </citation>
    <scope>NUCLEOTIDE SEQUENCE [LARGE SCALE GENOMIC DNA]</scope>
    <source>
        <strain evidence="2 3">GM4FR</strain>
    </source>
</reference>
<feature type="compositionally biased region" description="Basic residues" evidence="1">
    <location>
        <begin position="95"/>
        <end position="108"/>
    </location>
</feature>
<accession>A0A1Q9R4A0</accession>
<dbReference type="EMBL" id="MKZO01000025">
    <property type="protein sequence ID" value="OLS62227.1"/>
    <property type="molecule type" value="Genomic_DNA"/>
</dbReference>
<dbReference type="InterPro" id="IPR008727">
    <property type="entry name" value="PAAR_motif"/>
</dbReference>
<gene>
    <name evidence="2" type="ORF">PSEMO_31380</name>
</gene>
<dbReference type="Proteomes" id="UP000186736">
    <property type="component" value="Unassembled WGS sequence"/>
</dbReference>
<feature type="region of interest" description="Disordered" evidence="1">
    <location>
        <begin position="84"/>
        <end position="110"/>
    </location>
</feature>
<dbReference type="CDD" id="cd14744">
    <property type="entry name" value="PAAR_CT_2"/>
    <property type="match status" value="1"/>
</dbReference>
<sequence length="227" mass="25000">MARPLACLGDKTTYGQVLSATATWYEGDKPIVQTGDLARCDKCDGSFPIVGTAIDWCEDQPYVATGDRVACRCPDHVVYGSTTQITAARHQPEPRRHRQRPWLKHRPPIRQPALRLARQRQCLLGYSPGPALAPPKTPALRSPSPTSAGSRSSGQPLAKQQREQRWQACRLAGSLAAVCWKVLEPGRSVDLALPPRHSPVPPIPYCWRYGHPTWPTGRSTPKNSSGK</sequence>
<dbReference type="AlphaFoldDB" id="A0A1Q9R4A0"/>